<dbReference type="SUPFAM" id="SSF50370">
    <property type="entry name" value="Ricin B-like lectins"/>
    <property type="match status" value="1"/>
</dbReference>
<feature type="region of interest" description="Disordered" evidence="1">
    <location>
        <begin position="37"/>
        <end position="75"/>
    </location>
</feature>
<feature type="chain" id="PRO_5042005166" description="Ricin B lectin domain-containing protein" evidence="2">
    <location>
        <begin position="20"/>
        <end position="247"/>
    </location>
</feature>
<evidence type="ECO:0000256" key="2">
    <source>
        <dbReference type="SAM" id="SignalP"/>
    </source>
</evidence>
<keyword evidence="2" id="KW-0732">Signal</keyword>
<evidence type="ECO:0000313" key="4">
    <source>
        <dbReference type="Proteomes" id="UP001224775"/>
    </source>
</evidence>
<dbReference type="EMBL" id="JATAAI010000005">
    <property type="protein sequence ID" value="KAK1745523.1"/>
    <property type="molecule type" value="Genomic_DNA"/>
</dbReference>
<sequence>MKLGLVIALILATGATIVAQEDEIQYAPRILSRLDSGGRRKKVKDKLEKLKNKKDKGKSPNKPSKKDSSKSSKSDYKDSMFLVPFSCPRKCIDGAVQPNDTELDNAIKDCDEKNDSQKWNIHYKNEFMKIEATKDWCIGVEEVKTCQGKKAPLSLVSCSDPRSDWYFTGGQLVSALCWSRGKSRLMYVDDDCEGSLKLYDKPDRGTLFMFVGKEFVASASMEDEPTLSPTNYPTLSPTVSEEPTDTD</sequence>
<dbReference type="InterPro" id="IPR035992">
    <property type="entry name" value="Ricin_B-like_lectins"/>
</dbReference>
<comment type="caution">
    <text evidence="3">The sequence shown here is derived from an EMBL/GenBank/DDBJ whole genome shotgun (WGS) entry which is preliminary data.</text>
</comment>
<feature type="compositionally biased region" description="Polar residues" evidence="1">
    <location>
        <begin position="227"/>
        <end position="241"/>
    </location>
</feature>
<keyword evidence="4" id="KW-1185">Reference proteome</keyword>
<dbReference type="PROSITE" id="PS50231">
    <property type="entry name" value="RICIN_B_LECTIN"/>
    <property type="match status" value="1"/>
</dbReference>
<feature type="region of interest" description="Disordered" evidence="1">
    <location>
        <begin position="221"/>
        <end position="247"/>
    </location>
</feature>
<evidence type="ECO:0000256" key="1">
    <source>
        <dbReference type="SAM" id="MobiDB-lite"/>
    </source>
</evidence>
<dbReference type="AlphaFoldDB" id="A0AAD8YFX6"/>
<feature type="compositionally biased region" description="Basic and acidic residues" evidence="1">
    <location>
        <begin position="64"/>
        <end position="75"/>
    </location>
</feature>
<reference evidence="3" key="1">
    <citation type="submission" date="2023-06" db="EMBL/GenBank/DDBJ databases">
        <title>Survivors Of The Sea: Transcriptome response of Skeletonema marinoi to long-term dormancy.</title>
        <authorList>
            <person name="Pinder M.I.M."/>
            <person name="Kourtchenko O."/>
            <person name="Robertson E.K."/>
            <person name="Larsson T."/>
            <person name="Maumus F."/>
            <person name="Osuna-Cruz C.M."/>
            <person name="Vancaester E."/>
            <person name="Stenow R."/>
            <person name="Vandepoele K."/>
            <person name="Ploug H."/>
            <person name="Bruchert V."/>
            <person name="Godhe A."/>
            <person name="Topel M."/>
        </authorList>
    </citation>
    <scope>NUCLEOTIDE SEQUENCE</scope>
    <source>
        <strain evidence="3">R05AC</strain>
    </source>
</reference>
<protein>
    <recommendedName>
        <fullName evidence="5">Ricin B lectin domain-containing protein</fullName>
    </recommendedName>
</protein>
<gene>
    <name evidence="3" type="ORF">QTG54_003447</name>
</gene>
<dbReference type="Proteomes" id="UP001224775">
    <property type="component" value="Unassembled WGS sequence"/>
</dbReference>
<name>A0AAD8YFX6_9STRA</name>
<proteinExistence type="predicted"/>
<feature type="signal peptide" evidence="2">
    <location>
        <begin position="1"/>
        <end position="19"/>
    </location>
</feature>
<organism evidence="3 4">
    <name type="scientific">Skeletonema marinoi</name>
    <dbReference type="NCBI Taxonomy" id="267567"/>
    <lineage>
        <taxon>Eukaryota</taxon>
        <taxon>Sar</taxon>
        <taxon>Stramenopiles</taxon>
        <taxon>Ochrophyta</taxon>
        <taxon>Bacillariophyta</taxon>
        <taxon>Coscinodiscophyceae</taxon>
        <taxon>Thalassiosirophycidae</taxon>
        <taxon>Thalassiosirales</taxon>
        <taxon>Skeletonemataceae</taxon>
        <taxon>Skeletonema</taxon>
        <taxon>Skeletonema marinoi-dohrnii complex</taxon>
    </lineage>
</organism>
<evidence type="ECO:0000313" key="3">
    <source>
        <dbReference type="EMBL" id="KAK1745523.1"/>
    </source>
</evidence>
<evidence type="ECO:0008006" key="5">
    <source>
        <dbReference type="Google" id="ProtNLM"/>
    </source>
</evidence>
<accession>A0AAD8YFX6</accession>